<dbReference type="EMBL" id="CADDTS010000049">
    <property type="protein sequence ID" value="CAB1222381.1"/>
    <property type="molecule type" value="Genomic_DNA"/>
</dbReference>
<evidence type="ECO:0000313" key="2">
    <source>
        <dbReference type="Proteomes" id="UP000489961"/>
    </source>
</evidence>
<proteinExistence type="predicted"/>
<name>A0A811GHK8_9GAMM</name>
<evidence type="ECO:0000313" key="1">
    <source>
        <dbReference type="EMBL" id="CAB1222381.1"/>
    </source>
</evidence>
<reference evidence="1 2" key="1">
    <citation type="submission" date="2020-02" db="EMBL/GenBank/DDBJ databases">
        <authorList>
            <person name="Chaudhuri R."/>
        </authorList>
    </citation>
    <scope>NUCLEOTIDE SEQUENCE [LARGE SCALE GENOMIC DNA]</scope>
    <source>
        <strain evidence="1">SFB21</strain>
    </source>
</reference>
<protein>
    <submittedName>
        <fullName evidence="1">Uncharacterized protein</fullName>
    </submittedName>
</protein>
<accession>A0A811GHK8</accession>
<dbReference type="RefSeq" id="WP_174560786.1">
    <property type="nucleotide sequence ID" value="NZ_CADDTS010000049.1"/>
</dbReference>
<comment type="caution">
    <text evidence="1">The sequence shown here is derived from an EMBL/GenBank/DDBJ whole genome shotgun (WGS) entry which is preliminary data.</text>
</comment>
<dbReference type="Proteomes" id="UP000489961">
    <property type="component" value="Unassembled WGS sequence"/>
</dbReference>
<gene>
    <name evidence="1" type="ORF">SFB21_3090</name>
</gene>
<organism evidence="1 2">
    <name type="scientific">Acinetobacter bouvetii</name>
    <dbReference type="NCBI Taxonomy" id="202951"/>
    <lineage>
        <taxon>Bacteria</taxon>
        <taxon>Pseudomonadati</taxon>
        <taxon>Pseudomonadota</taxon>
        <taxon>Gammaproteobacteria</taxon>
        <taxon>Moraxellales</taxon>
        <taxon>Moraxellaceae</taxon>
        <taxon>Acinetobacter</taxon>
    </lineage>
</organism>
<sequence>MFAIPSVNFINLDNIIDENGQHINFHINHIVNLTQVLSFSVHQVYSQQFTQIPSDMGLRYGIQFNMINGLIIQWYFNDVKERDDQLNTIIQKIQ</sequence>
<dbReference type="AlphaFoldDB" id="A0A811GHK8"/>